<organism evidence="4 5">
    <name type="scientific">Aspergillus keveii</name>
    <dbReference type="NCBI Taxonomy" id="714993"/>
    <lineage>
        <taxon>Eukaryota</taxon>
        <taxon>Fungi</taxon>
        <taxon>Dikarya</taxon>
        <taxon>Ascomycota</taxon>
        <taxon>Pezizomycotina</taxon>
        <taxon>Eurotiomycetes</taxon>
        <taxon>Eurotiomycetidae</taxon>
        <taxon>Eurotiales</taxon>
        <taxon>Aspergillaceae</taxon>
        <taxon>Aspergillus</taxon>
        <taxon>Aspergillus subgen. Nidulantes</taxon>
    </lineage>
</organism>
<dbReference type="InterPro" id="IPR000845">
    <property type="entry name" value="Nucleoside_phosphorylase_d"/>
</dbReference>
<name>A0ABR4FHP1_9EURO</name>
<evidence type="ECO:0000313" key="4">
    <source>
        <dbReference type="EMBL" id="KAL2782765.1"/>
    </source>
</evidence>
<dbReference type="Pfam" id="PF13374">
    <property type="entry name" value="TPR_10"/>
    <property type="match status" value="1"/>
</dbReference>
<dbReference type="InterPro" id="IPR027417">
    <property type="entry name" value="P-loop_NTPase"/>
</dbReference>
<dbReference type="Pfam" id="PF00931">
    <property type="entry name" value="NB-ARC"/>
    <property type="match status" value="1"/>
</dbReference>
<dbReference type="InterPro" id="IPR035994">
    <property type="entry name" value="Nucleoside_phosphorylase_sf"/>
</dbReference>
<dbReference type="Proteomes" id="UP001610563">
    <property type="component" value="Unassembled WGS sequence"/>
</dbReference>
<dbReference type="SUPFAM" id="SSF52540">
    <property type="entry name" value="P-loop containing nucleoside triphosphate hydrolases"/>
    <property type="match status" value="1"/>
</dbReference>
<feature type="chain" id="PRO_5045164455" description="Kinesin light chain" evidence="1">
    <location>
        <begin position="24"/>
        <end position="1108"/>
    </location>
</feature>
<protein>
    <recommendedName>
        <fullName evidence="6">Kinesin light chain</fullName>
    </recommendedName>
</protein>
<dbReference type="NCBIfam" id="NF040586">
    <property type="entry name" value="FxSxx_TPR"/>
    <property type="match status" value="1"/>
</dbReference>
<dbReference type="PANTHER" id="PTHR46082:SF6">
    <property type="entry name" value="AAA+ ATPASE DOMAIN-CONTAINING PROTEIN-RELATED"/>
    <property type="match status" value="1"/>
</dbReference>
<feature type="signal peptide" evidence="1">
    <location>
        <begin position="1"/>
        <end position="23"/>
    </location>
</feature>
<dbReference type="Gene3D" id="3.40.50.300">
    <property type="entry name" value="P-loop containing nucleotide triphosphate hydrolases"/>
    <property type="match status" value="1"/>
</dbReference>
<dbReference type="InterPro" id="IPR002182">
    <property type="entry name" value="NB-ARC"/>
</dbReference>
<dbReference type="SMART" id="SM00028">
    <property type="entry name" value="TPR"/>
    <property type="match status" value="7"/>
</dbReference>
<dbReference type="SUPFAM" id="SSF48452">
    <property type="entry name" value="TPR-like"/>
    <property type="match status" value="3"/>
</dbReference>
<dbReference type="PANTHER" id="PTHR46082">
    <property type="entry name" value="ATP/GTP-BINDING PROTEIN-RELATED"/>
    <property type="match status" value="1"/>
</dbReference>
<dbReference type="InterPro" id="IPR019734">
    <property type="entry name" value="TPR_rpt"/>
</dbReference>
<evidence type="ECO:0000313" key="5">
    <source>
        <dbReference type="Proteomes" id="UP001610563"/>
    </source>
</evidence>
<keyword evidence="5" id="KW-1185">Reference proteome</keyword>
<dbReference type="Pfam" id="PF01048">
    <property type="entry name" value="PNP_UDP_1"/>
    <property type="match status" value="1"/>
</dbReference>
<dbReference type="Pfam" id="PF13424">
    <property type="entry name" value="TPR_12"/>
    <property type="match status" value="3"/>
</dbReference>
<accession>A0ABR4FHP1</accession>
<dbReference type="Gene3D" id="1.25.40.10">
    <property type="entry name" value="Tetratricopeptide repeat domain"/>
    <property type="match status" value="2"/>
</dbReference>
<reference evidence="4 5" key="1">
    <citation type="submission" date="2024-07" db="EMBL/GenBank/DDBJ databases">
        <title>Section-level genome sequencing and comparative genomics of Aspergillus sections Usti and Cavernicolus.</title>
        <authorList>
            <consortium name="Lawrence Berkeley National Laboratory"/>
            <person name="Nybo J.L."/>
            <person name="Vesth T.C."/>
            <person name="Theobald S."/>
            <person name="Frisvad J.C."/>
            <person name="Larsen T.O."/>
            <person name="Kjaerboelling I."/>
            <person name="Rothschild-Mancinelli K."/>
            <person name="Lyhne E.K."/>
            <person name="Kogle M.E."/>
            <person name="Barry K."/>
            <person name="Clum A."/>
            <person name="Na H."/>
            <person name="Ledsgaard L."/>
            <person name="Lin J."/>
            <person name="Lipzen A."/>
            <person name="Kuo A."/>
            <person name="Riley R."/>
            <person name="Mondo S."/>
            <person name="Labutti K."/>
            <person name="Haridas S."/>
            <person name="Pangalinan J."/>
            <person name="Salamov A.A."/>
            <person name="Simmons B.A."/>
            <person name="Magnuson J.K."/>
            <person name="Chen J."/>
            <person name="Drula E."/>
            <person name="Henrissat B."/>
            <person name="Wiebenga A."/>
            <person name="Lubbers R.J."/>
            <person name="Gomes A.C."/>
            <person name="Makela M.R."/>
            <person name="Stajich J."/>
            <person name="Grigoriev I.V."/>
            <person name="Mortensen U.H."/>
            <person name="De Vries R.P."/>
            <person name="Baker S.E."/>
            <person name="Andersen M.R."/>
        </authorList>
    </citation>
    <scope>NUCLEOTIDE SEQUENCE [LARGE SCALE GENOMIC DNA]</scope>
    <source>
        <strain evidence="4 5">CBS 209.92</strain>
    </source>
</reference>
<dbReference type="InterPro" id="IPR011990">
    <property type="entry name" value="TPR-like_helical_dom_sf"/>
</dbReference>
<evidence type="ECO:0000259" key="3">
    <source>
        <dbReference type="Pfam" id="PF01048"/>
    </source>
</evidence>
<feature type="domain" description="NB-ARC" evidence="2">
    <location>
        <begin position="364"/>
        <end position="538"/>
    </location>
</feature>
<dbReference type="InterPro" id="IPR053137">
    <property type="entry name" value="NLR-like"/>
</dbReference>
<evidence type="ECO:0000259" key="2">
    <source>
        <dbReference type="Pfam" id="PF00931"/>
    </source>
</evidence>
<dbReference type="SUPFAM" id="SSF53167">
    <property type="entry name" value="Purine and uridine phosphorylases"/>
    <property type="match status" value="1"/>
</dbReference>
<evidence type="ECO:0008006" key="6">
    <source>
        <dbReference type="Google" id="ProtNLM"/>
    </source>
</evidence>
<sequence length="1108" mass="124670">MRPKNRNDFAIAIICALPLEADAVEALFDEHYDRLGKHYGKAPGDANAYINGRIGKHDVVLCYMPEIGKRSAAGVATGLKISYRGVKLALVVGICGGAPSPPEYREIFLGDVIISDSVIEYDFGRRYPGGYQRKTSVQDTLGRPGQEIRTLLNGLRAKNTRSELHNRTQQYLQALQQKEARWSHPGVSDVLFRASYLHKHYSHPSPAKCSCFESDSPEIVCEEALGKDCDKLGCDSGQQIRCRDISKADQMSIHIGPVASADTVMKSGEHRDEIARREKVIGFEMEGAGVWDNIPCVIIKGVCDYADSHKTKLWQAYAAATGASVAKAFLEYWVPESREASHLVFRSIPFPRNEGFVGRGGQLSQLEDLLFSPGRQRKVAITGLGGIGKTQIALEFAYQTQQSRPHCSIYWIPATNFEALQRTYFHIAQQLQLPGLEEEGADAKKLLKDYLCNSSAGQWLLIFDNVDDINMWFGKPEGNTELCRLSDYVPWSRTGSVLFTTRFRRVASKLAMQDVIRVPELDEARALELLSERLVEKSLLQDRDQAALLLKQLVYLPLAIVQAASYINENCLSSLADYLSLLSAKEEEVIDLLSEEFEDDWRPQNTMNPVAVTWLISFERVQRANRLATDILSFMACIEPTEIPESLLSLPQEESRKALVESIGVLEGYAFVTRRPTKSFDMHRLVHLATRNWLRKIGSLSKWTLTTLTRLEEIFPNDDHTNRDKWKTYLPHAQGLLRKEEVQGIRQRYDLLYKVSMCLLADGRAMEAVQCLEECCNWDRRNHDEEHPSRLASQHELARGYQANGQINQAVELLEQVVAVQERTLAEEHPSRLASQHELARGYQANGQIKQAVELLEHVVAVQERTLAKEHPSRLASRHELARAYQDNGQIKQAVGLLEHVVAVEERTLAEEHPSRLASQHALAIAYQANGQIKQAVELLEQVVAVKERTLAKEHPSRLASQHELARAYQDNGQIKQAVGLLEHVVAVEERTLAEEHPSRLASQHELARAYQDNGQIKQAVELLEHVVAIRERTLAEEHPDQLASQQVLACAYQDNGQIKQAVELLEHVVAVQERTLAEEHPNRLASQHALAELLLQMAPESARLQSF</sequence>
<dbReference type="Gene3D" id="3.40.50.1580">
    <property type="entry name" value="Nucleoside phosphorylase domain"/>
    <property type="match status" value="1"/>
</dbReference>
<gene>
    <name evidence="4" type="ORF">BJX66DRAFT_164376</name>
</gene>
<feature type="domain" description="Nucleoside phosphorylase" evidence="3">
    <location>
        <begin position="11"/>
        <end position="130"/>
    </location>
</feature>
<dbReference type="EMBL" id="JBFTWV010000327">
    <property type="protein sequence ID" value="KAL2782765.1"/>
    <property type="molecule type" value="Genomic_DNA"/>
</dbReference>
<comment type="caution">
    <text evidence="4">The sequence shown here is derived from an EMBL/GenBank/DDBJ whole genome shotgun (WGS) entry which is preliminary data.</text>
</comment>
<evidence type="ECO:0000256" key="1">
    <source>
        <dbReference type="SAM" id="SignalP"/>
    </source>
</evidence>
<proteinExistence type="predicted"/>
<keyword evidence="1" id="KW-0732">Signal</keyword>